<gene>
    <name evidence="2" type="ORF">EZ444_17065</name>
</gene>
<proteinExistence type="predicted"/>
<evidence type="ECO:0000313" key="2">
    <source>
        <dbReference type="EMBL" id="TCC94706.1"/>
    </source>
</evidence>
<dbReference type="OrthoDB" id="2168082at2"/>
<dbReference type="Pfam" id="PF04397">
    <property type="entry name" value="LytTR"/>
    <property type="match status" value="1"/>
</dbReference>
<dbReference type="PROSITE" id="PS50930">
    <property type="entry name" value="HTH_LYTTR"/>
    <property type="match status" value="1"/>
</dbReference>
<protein>
    <submittedName>
        <fullName evidence="2">LytTR family transcriptional regulator</fullName>
    </submittedName>
</protein>
<dbReference type="Proteomes" id="UP000291117">
    <property type="component" value="Unassembled WGS sequence"/>
</dbReference>
<organism evidence="2 3">
    <name type="scientific">Pedobacter hiemivivus</name>
    <dbReference type="NCBI Taxonomy" id="2530454"/>
    <lineage>
        <taxon>Bacteria</taxon>
        <taxon>Pseudomonadati</taxon>
        <taxon>Bacteroidota</taxon>
        <taxon>Sphingobacteriia</taxon>
        <taxon>Sphingobacteriales</taxon>
        <taxon>Sphingobacteriaceae</taxon>
        <taxon>Pedobacter</taxon>
    </lineage>
</organism>
<sequence length="106" mass="12133">MKKLVIHSQEILRLVSHADISYCKSDNCYTSIFLHNREELVMCKSLKKVSQQLDAGIFIRVHQSHLINKNCIKLINKKNKYIELVCGTHIPFTTTINELMSSISGS</sequence>
<dbReference type="AlphaFoldDB" id="A0A4V2MJL4"/>
<name>A0A4V2MJL4_9SPHI</name>
<evidence type="ECO:0000313" key="3">
    <source>
        <dbReference type="Proteomes" id="UP000291117"/>
    </source>
</evidence>
<dbReference type="SMART" id="SM00850">
    <property type="entry name" value="LytTR"/>
    <property type="match status" value="1"/>
</dbReference>
<comment type="caution">
    <text evidence="2">The sequence shown here is derived from an EMBL/GenBank/DDBJ whole genome shotgun (WGS) entry which is preliminary data.</text>
</comment>
<dbReference type="Gene3D" id="2.40.50.1020">
    <property type="entry name" value="LytTr DNA-binding domain"/>
    <property type="match status" value="1"/>
</dbReference>
<dbReference type="InterPro" id="IPR007492">
    <property type="entry name" value="LytTR_DNA-bd_dom"/>
</dbReference>
<accession>A0A4V2MJL4</accession>
<dbReference type="EMBL" id="SJSM01000011">
    <property type="protein sequence ID" value="TCC94706.1"/>
    <property type="molecule type" value="Genomic_DNA"/>
</dbReference>
<dbReference type="RefSeq" id="WP_131610358.1">
    <property type="nucleotide sequence ID" value="NZ_SJSM01000011.1"/>
</dbReference>
<evidence type="ECO:0000259" key="1">
    <source>
        <dbReference type="PROSITE" id="PS50930"/>
    </source>
</evidence>
<reference evidence="2 3" key="1">
    <citation type="submission" date="2019-02" db="EMBL/GenBank/DDBJ databases">
        <title>Pedobacter sp. RP-3-8 sp. nov., isolated from Arctic soil.</title>
        <authorList>
            <person name="Dahal R.H."/>
        </authorList>
    </citation>
    <scope>NUCLEOTIDE SEQUENCE [LARGE SCALE GENOMIC DNA]</scope>
    <source>
        <strain evidence="2 3">RP-3-8</strain>
    </source>
</reference>
<feature type="domain" description="HTH LytTR-type" evidence="1">
    <location>
        <begin position="14"/>
        <end position="82"/>
    </location>
</feature>
<keyword evidence="3" id="KW-1185">Reference proteome</keyword>
<dbReference type="GO" id="GO:0003677">
    <property type="term" value="F:DNA binding"/>
    <property type="evidence" value="ECO:0007669"/>
    <property type="project" value="InterPro"/>
</dbReference>